<proteinExistence type="predicted"/>
<dbReference type="InterPro" id="IPR003477">
    <property type="entry name" value="PemK-like"/>
</dbReference>
<evidence type="ECO:0000313" key="2">
    <source>
        <dbReference type="Proteomes" id="UP000421408"/>
    </source>
</evidence>
<name>A0AA90V0Y0_9BACT</name>
<organism evidence="1 2">
    <name type="scientific">Segatella copri</name>
    <dbReference type="NCBI Taxonomy" id="165179"/>
    <lineage>
        <taxon>Bacteria</taxon>
        <taxon>Pseudomonadati</taxon>
        <taxon>Bacteroidota</taxon>
        <taxon>Bacteroidia</taxon>
        <taxon>Bacteroidales</taxon>
        <taxon>Prevotellaceae</taxon>
        <taxon>Segatella</taxon>
    </lineage>
</organism>
<dbReference type="EMBL" id="VZCC01000074">
    <property type="protein sequence ID" value="MQN84387.1"/>
    <property type="molecule type" value="Genomic_DNA"/>
</dbReference>
<comment type="caution">
    <text evidence="1">The sequence shown here is derived from an EMBL/GenBank/DDBJ whole genome shotgun (WGS) entry which is preliminary data.</text>
</comment>
<dbReference type="AlphaFoldDB" id="A0AA90V0Y0"/>
<dbReference type="SUPFAM" id="SSF50118">
    <property type="entry name" value="Cell growth inhibitor/plasmid maintenance toxic component"/>
    <property type="match status" value="1"/>
</dbReference>
<evidence type="ECO:0000313" key="1">
    <source>
        <dbReference type="EMBL" id="MQN84387.1"/>
    </source>
</evidence>
<dbReference type="Gene3D" id="2.30.30.110">
    <property type="match status" value="1"/>
</dbReference>
<dbReference type="RefSeq" id="WP_153119160.1">
    <property type="nucleotide sequence ID" value="NZ_JBQHQK010000006.1"/>
</dbReference>
<dbReference type="InterPro" id="IPR011067">
    <property type="entry name" value="Plasmid_toxin/cell-grow_inhib"/>
</dbReference>
<dbReference type="GO" id="GO:0003677">
    <property type="term" value="F:DNA binding"/>
    <property type="evidence" value="ECO:0007669"/>
    <property type="project" value="InterPro"/>
</dbReference>
<dbReference type="Proteomes" id="UP000421408">
    <property type="component" value="Unassembled WGS sequence"/>
</dbReference>
<accession>A0AA90V0Y0</accession>
<protein>
    <submittedName>
        <fullName evidence="1">Type II toxin-antitoxin system PemK/MazF family toxin</fullName>
    </submittedName>
</protein>
<gene>
    <name evidence="1" type="ORF">F7D74_10475</name>
</gene>
<sequence length="120" mass="13858">MAVTRVNQGEIVEVPFELPDGSILPHPALVLSNEYLQDYEDGLFYAVLISTKNHYPEFTIPIEDSWLNKPLSKSSFFVTHIIDQFNVDEVMNRNNTYLKARYFDYVVDEIIKNVIGGKEE</sequence>
<reference evidence="2" key="1">
    <citation type="submission" date="2019-09" db="EMBL/GenBank/DDBJ databases">
        <title>Distinct polysaccharide growth profiles of human intestinal Prevotella copri isolates.</title>
        <authorList>
            <person name="Fehlner-Peach H."/>
            <person name="Magnabosco C."/>
            <person name="Raghavan V."/>
            <person name="Scher J.U."/>
            <person name="Tett A."/>
            <person name="Cox L.M."/>
            <person name="Gottsegen C."/>
            <person name="Watters A."/>
            <person name="Wiltshire- Gordon J.D."/>
            <person name="Segata N."/>
            <person name="Bonneau R."/>
            <person name="Littman D.R."/>
        </authorList>
    </citation>
    <scope>NUCLEOTIDE SEQUENCE [LARGE SCALE GENOMIC DNA]</scope>
    <source>
        <strain evidence="2">iAA108</strain>
    </source>
</reference>
<dbReference type="Pfam" id="PF02452">
    <property type="entry name" value="PemK_toxin"/>
    <property type="match status" value="1"/>
</dbReference>